<dbReference type="Proteomes" id="UP000824116">
    <property type="component" value="Unassembled WGS sequence"/>
</dbReference>
<dbReference type="PANTHER" id="PTHR10000">
    <property type="entry name" value="PHOSPHOSERINE PHOSPHATASE"/>
    <property type="match status" value="1"/>
</dbReference>
<sequence>MKRGMTVTDIIYLDIDGTLRDERRGIPESAKRAVQKCMDNGIFIVICTGRNPGSIQEDVKLLRTDGVISGGGCFIEFRGEMLKREHFPMRILGEFLEAIRKRKLGASLEAEEEIYMNEAAARFYREDFQRKIPEGTDRKRFQEENKISYEDNFSDLWKARGKIHKICLIGKEEEIDRVREQFQKETETAQKKEWNGQWYIELLPKHCGKGNAVEILNRYLKIRRERSMSFGDGDNDVDMLKASGTGIAVRGGSRKLKECADAVCESPMDDGIYRELERRGILSGENGTGERREKKAEEREKEICAEEHHVGDALRHKAQTDCERQR</sequence>
<dbReference type="GO" id="GO:0000287">
    <property type="term" value="F:magnesium ion binding"/>
    <property type="evidence" value="ECO:0007669"/>
    <property type="project" value="TreeGrafter"/>
</dbReference>
<dbReference type="Gene3D" id="3.40.50.1000">
    <property type="entry name" value="HAD superfamily/HAD-like"/>
    <property type="match status" value="1"/>
</dbReference>
<dbReference type="NCBIfam" id="TIGR00099">
    <property type="entry name" value="Cof-subfamily"/>
    <property type="match status" value="1"/>
</dbReference>
<evidence type="ECO:0000313" key="3">
    <source>
        <dbReference type="Proteomes" id="UP000824116"/>
    </source>
</evidence>
<evidence type="ECO:0000256" key="1">
    <source>
        <dbReference type="SAM" id="MobiDB-lite"/>
    </source>
</evidence>
<dbReference type="GO" id="GO:0005829">
    <property type="term" value="C:cytosol"/>
    <property type="evidence" value="ECO:0007669"/>
    <property type="project" value="TreeGrafter"/>
</dbReference>
<reference evidence="2" key="2">
    <citation type="submission" date="2021-04" db="EMBL/GenBank/DDBJ databases">
        <authorList>
            <person name="Gilroy R."/>
        </authorList>
    </citation>
    <scope>NUCLEOTIDE SEQUENCE</scope>
    <source>
        <strain evidence="2">CHK196-3914</strain>
    </source>
</reference>
<dbReference type="InterPro" id="IPR000150">
    <property type="entry name" value="Cof"/>
</dbReference>
<dbReference type="NCBIfam" id="TIGR01484">
    <property type="entry name" value="HAD-SF-IIB"/>
    <property type="match status" value="1"/>
</dbReference>
<feature type="region of interest" description="Disordered" evidence="1">
    <location>
        <begin position="307"/>
        <end position="326"/>
    </location>
</feature>
<reference evidence="2" key="1">
    <citation type="journal article" date="2021" name="PeerJ">
        <title>Extensive microbial diversity within the chicken gut microbiome revealed by metagenomics and culture.</title>
        <authorList>
            <person name="Gilroy R."/>
            <person name="Ravi A."/>
            <person name="Getino M."/>
            <person name="Pursley I."/>
            <person name="Horton D.L."/>
            <person name="Alikhan N.F."/>
            <person name="Baker D."/>
            <person name="Gharbi K."/>
            <person name="Hall N."/>
            <person name="Watson M."/>
            <person name="Adriaenssens E.M."/>
            <person name="Foster-Nyarko E."/>
            <person name="Jarju S."/>
            <person name="Secka A."/>
            <person name="Antonio M."/>
            <person name="Oren A."/>
            <person name="Chaudhuri R.R."/>
            <person name="La Ragione R."/>
            <person name="Hildebrand F."/>
            <person name="Pallen M.J."/>
        </authorList>
    </citation>
    <scope>NUCLEOTIDE SEQUENCE</scope>
    <source>
        <strain evidence="2">CHK196-3914</strain>
    </source>
</reference>
<dbReference type="Gene3D" id="3.30.1240.10">
    <property type="match status" value="1"/>
</dbReference>
<gene>
    <name evidence="2" type="ORF">H9723_07075</name>
</gene>
<dbReference type="PANTHER" id="PTHR10000:SF8">
    <property type="entry name" value="HAD SUPERFAMILY HYDROLASE-LIKE, TYPE 3"/>
    <property type="match status" value="1"/>
</dbReference>
<keyword evidence="2" id="KW-0378">Hydrolase</keyword>
<dbReference type="InterPro" id="IPR036412">
    <property type="entry name" value="HAD-like_sf"/>
</dbReference>
<evidence type="ECO:0000313" key="2">
    <source>
        <dbReference type="EMBL" id="HIZ74986.1"/>
    </source>
</evidence>
<dbReference type="Pfam" id="PF08282">
    <property type="entry name" value="Hydrolase_3"/>
    <property type="match status" value="1"/>
</dbReference>
<dbReference type="AlphaFoldDB" id="A0A9D2GA77"/>
<dbReference type="SUPFAM" id="SSF56784">
    <property type="entry name" value="HAD-like"/>
    <property type="match status" value="1"/>
</dbReference>
<dbReference type="SFLD" id="SFLDS00003">
    <property type="entry name" value="Haloacid_Dehalogenase"/>
    <property type="match status" value="1"/>
</dbReference>
<dbReference type="SFLD" id="SFLDG01140">
    <property type="entry name" value="C2.B:_Phosphomannomutase_and_P"/>
    <property type="match status" value="1"/>
</dbReference>
<proteinExistence type="predicted"/>
<dbReference type="InterPro" id="IPR023214">
    <property type="entry name" value="HAD_sf"/>
</dbReference>
<comment type="caution">
    <text evidence="2">The sequence shown here is derived from an EMBL/GenBank/DDBJ whole genome shotgun (WGS) entry which is preliminary data.</text>
</comment>
<accession>A0A9D2GA77</accession>
<organism evidence="2 3">
    <name type="scientific">Candidatus Mediterraneibacter stercoravium</name>
    <dbReference type="NCBI Taxonomy" id="2838685"/>
    <lineage>
        <taxon>Bacteria</taxon>
        <taxon>Bacillati</taxon>
        <taxon>Bacillota</taxon>
        <taxon>Clostridia</taxon>
        <taxon>Lachnospirales</taxon>
        <taxon>Lachnospiraceae</taxon>
        <taxon>Mediterraneibacter</taxon>
    </lineage>
</organism>
<dbReference type="EMBL" id="DXAY01000166">
    <property type="protein sequence ID" value="HIZ74986.1"/>
    <property type="molecule type" value="Genomic_DNA"/>
</dbReference>
<dbReference type="InterPro" id="IPR006379">
    <property type="entry name" value="HAD-SF_hydro_IIB"/>
</dbReference>
<name>A0A9D2GA77_9FIRM</name>
<dbReference type="GO" id="GO:0016791">
    <property type="term" value="F:phosphatase activity"/>
    <property type="evidence" value="ECO:0007669"/>
    <property type="project" value="TreeGrafter"/>
</dbReference>
<protein>
    <submittedName>
        <fullName evidence="2">HAD family hydrolase</fullName>
    </submittedName>
</protein>